<proteinExistence type="predicted"/>
<organism evidence="1 2">
    <name type="scientific">Alicyclobacillus acidoterrestris (strain ATCC 49025 / DSM 3922 / CIP 106132 / NCIMB 13137 / GD3B)</name>
    <dbReference type="NCBI Taxonomy" id="1356854"/>
    <lineage>
        <taxon>Bacteria</taxon>
        <taxon>Bacillati</taxon>
        <taxon>Bacillota</taxon>
        <taxon>Bacilli</taxon>
        <taxon>Bacillales</taxon>
        <taxon>Alicyclobacillaceae</taxon>
        <taxon>Alicyclobacillus</taxon>
    </lineage>
</organism>
<dbReference type="Proteomes" id="UP000829401">
    <property type="component" value="Chromosome"/>
</dbReference>
<evidence type="ECO:0000313" key="1">
    <source>
        <dbReference type="EMBL" id="UNO49062.1"/>
    </source>
</evidence>
<gene>
    <name evidence="1" type="ORF">K1I37_00385</name>
</gene>
<dbReference type="AlphaFoldDB" id="T0BTF5"/>
<dbReference type="EMBL" id="CP080467">
    <property type="protein sequence ID" value="UNO49062.1"/>
    <property type="molecule type" value="Genomic_DNA"/>
</dbReference>
<dbReference type="KEGG" id="aaco:K1I37_00385"/>
<keyword evidence="2" id="KW-1185">Reference proteome</keyword>
<protein>
    <submittedName>
        <fullName evidence="1">Uncharacterized protein</fullName>
    </submittedName>
</protein>
<accession>A0A9E6ZFD2</accession>
<dbReference type="STRING" id="1356854.N007_06440"/>
<reference evidence="2" key="1">
    <citation type="journal article" date="2022" name="G3 (Bethesda)">
        <title>Unveiling the complete genome sequence of Alicyclobacillus acidoterrestris DSM 3922T, a taint-producing strain.</title>
        <authorList>
            <person name="Leonardo I.C."/>
            <person name="Barreto Crespo M.T."/>
            <person name="Gaspar F.B."/>
        </authorList>
    </citation>
    <scope>NUCLEOTIDE SEQUENCE [LARGE SCALE GENOMIC DNA]</scope>
    <source>
        <strain evidence="2">DSM 3922</strain>
    </source>
</reference>
<dbReference type="RefSeq" id="WP_021296328.1">
    <property type="nucleotide sequence ID" value="NZ_AURB01000127.1"/>
</dbReference>
<sequence>MTTVVSVHLDNPLTRWFDITAFAKAKYNHVRTVENKSISHNVVHLDLVLTDNNQRTTTYELQPRTKFGNGFEILDEVTFPLTITREIERDFGIHLDTEKKVKEKLKEVISHAIFLLGIPNRTLSGLGRL</sequence>
<name>T0BTF5_ALIAG</name>
<accession>T0BTF5</accession>
<evidence type="ECO:0000313" key="2">
    <source>
        <dbReference type="Proteomes" id="UP000829401"/>
    </source>
</evidence>